<dbReference type="AlphaFoldDB" id="A0A562T2E2"/>
<organism evidence="1 2">
    <name type="scientific">Chitinophaga japonensis</name>
    <name type="common">Flexibacter japonensis</name>
    <dbReference type="NCBI Taxonomy" id="104662"/>
    <lineage>
        <taxon>Bacteria</taxon>
        <taxon>Pseudomonadati</taxon>
        <taxon>Bacteroidota</taxon>
        <taxon>Chitinophagia</taxon>
        <taxon>Chitinophagales</taxon>
        <taxon>Chitinophagaceae</taxon>
        <taxon>Chitinophaga</taxon>
    </lineage>
</organism>
<proteinExistence type="predicted"/>
<name>A0A562T2E2_CHIJA</name>
<sequence>MFPSICSRESYLLSVIALILGMTLLSCSKEDETPQSAQDELSQAKSWWASVQHAEMVLDWEHALEKKNPELVVVPVIWNSNLLTGGLSTRKLVILKDSLQRREGLIIQVIPNSDYYKENGARFFAGSFNGSLIELDLNLQYRDGAYYVDGQRKYPAKLDHYPSREAYEHSPKTEGCTYSSTAYYSAGVVTVVGTSVCSSTYFGGGGGGGTGKGADRHPWEDFIDEGDFPSEGGSDPTPYIPNSVTDIKNHLTTPCFKTTVTDLIYKAGAQSAISQIIWGMFSASDKVNLSIYEEELRPSEDGVTSGGQSGGYVNIDITLNSTGLANASKEYIAVTMLHECLHAYFNVKNKWPLEDANYVQHQAMAGMYVEVMADALQQTYPTISRSDAIDLAWGGLDKSLAWKNIVTSNPSEANRILLKNQAYKNGSSGTKCN</sequence>
<keyword evidence="2" id="KW-1185">Reference proteome</keyword>
<evidence type="ECO:0000313" key="1">
    <source>
        <dbReference type="EMBL" id="TWI87827.1"/>
    </source>
</evidence>
<dbReference type="Proteomes" id="UP000316778">
    <property type="component" value="Unassembled WGS sequence"/>
</dbReference>
<comment type="caution">
    <text evidence="1">The sequence shown here is derived from an EMBL/GenBank/DDBJ whole genome shotgun (WGS) entry which is preliminary data.</text>
</comment>
<gene>
    <name evidence="1" type="ORF">LX66_1898</name>
</gene>
<evidence type="ECO:0000313" key="2">
    <source>
        <dbReference type="Proteomes" id="UP000316778"/>
    </source>
</evidence>
<dbReference type="OrthoDB" id="672188at2"/>
<dbReference type="RefSeq" id="WP_145712303.1">
    <property type="nucleotide sequence ID" value="NZ_BAAAFY010000001.1"/>
</dbReference>
<accession>A0A562T2E2</accession>
<protein>
    <submittedName>
        <fullName evidence="1">Uncharacterized protein</fullName>
    </submittedName>
</protein>
<dbReference type="EMBL" id="VLLG01000003">
    <property type="protein sequence ID" value="TWI87827.1"/>
    <property type="molecule type" value="Genomic_DNA"/>
</dbReference>
<reference evidence="1 2" key="1">
    <citation type="journal article" date="2013" name="Stand. Genomic Sci.">
        <title>Genomic Encyclopedia of Type Strains, Phase I: The one thousand microbial genomes (KMG-I) project.</title>
        <authorList>
            <person name="Kyrpides N.C."/>
            <person name="Woyke T."/>
            <person name="Eisen J.A."/>
            <person name="Garrity G."/>
            <person name="Lilburn T.G."/>
            <person name="Beck B.J."/>
            <person name="Whitman W.B."/>
            <person name="Hugenholtz P."/>
            <person name="Klenk H.P."/>
        </authorList>
    </citation>
    <scope>NUCLEOTIDE SEQUENCE [LARGE SCALE GENOMIC DNA]</scope>
    <source>
        <strain evidence="1 2">DSM 13484</strain>
    </source>
</reference>